<dbReference type="OrthoDB" id="1938423at2759"/>
<gene>
    <name evidence="2" type="ORF">Bca52824_093845</name>
</gene>
<sequence length="535" mass="60398">MRRGNQRAKAAENQKKKTGEIFANPDPSTSRDLKRKRSVTFVDVDHHHRNDPPEAQTRPSIDAKTSEFAFFNKLKSSFGLSSVGGSKCSNKVQNPKDFESRGQIHNDAGTDPQAKDIGNTTTSSFSTPICNSRRGSPLNLTRKDKEKDPGKCSSGFNRDKDIVRGGNNDLTCGEGSSDEKEDLFSVKRKRLNQWVKDTWFPEGSHSLRGDLVSLLLTRLLPGTDEKHPSRFSKERTDRVNRRTFLDSPGSKFLKRSHESYTEVDQLEKNRSRGWLTYSSTPSLQFARGNVLIPRDPQDFRFPISYPKVSVYRPPRLTQKASFPVEETLDSSLHFRNYKSLSLGYRGEEIGYSSSHDHREPSSALLLEWNTDNASTRKTDDLQPSNHTELITCPNVSSSSSLADYPWSPDHSSSHDVVTRELYPLPLLSHYTSGSFLLPATSQTSHFEHGFERHIIDDEDMVAANQNLQTFHHATSSSDCLTRGHKYYHSPPNSPLEHSPFKVTGREMVSFPFSSISISDLLEASSPTTQSDRWWI</sequence>
<reference evidence="2 3" key="1">
    <citation type="submission" date="2020-02" db="EMBL/GenBank/DDBJ databases">
        <authorList>
            <person name="Ma Q."/>
            <person name="Huang Y."/>
            <person name="Song X."/>
            <person name="Pei D."/>
        </authorList>
    </citation>
    <scope>NUCLEOTIDE SEQUENCE [LARGE SCALE GENOMIC DNA]</scope>
    <source>
        <strain evidence="2">Sxm20200214</strain>
        <tissue evidence="2">Leaf</tissue>
    </source>
</reference>
<feature type="region of interest" description="Disordered" evidence="1">
    <location>
        <begin position="1"/>
        <end position="61"/>
    </location>
</feature>
<feature type="compositionally biased region" description="Basic and acidic residues" evidence="1">
    <location>
        <begin position="43"/>
        <end position="52"/>
    </location>
</feature>
<evidence type="ECO:0000256" key="1">
    <source>
        <dbReference type="SAM" id="MobiDB-lite"/>
    </source>
</evidence>
<feature type="compositionally biased region" description="Basic and acidic residues" evidence="1">
    <location>
        <begin position="94"/>
        <end position="104"/>
    </location>
</feature>
<comment type="caution">
    <text evidence="2">The sequence shown here is derived from an EMBL/GenBank/DDBJ whole genome shotgun (WGS) entry which is preliminary data.</text>
</comment>
<protein>
    <submittedName>
        <fullName evidence="2">Uncharacterized protein</fullName>
    </submittedName>
</protein>
<proteinExistence type="predicted"/>
<feature type="compositionally biased region" description="Basic and acidic residues" evidence="1">
    <location>
        <begin position="141"/>
        <end position="150"/>
    </location>
</feature>
<keyword evidence="3" id="KW-1185">Reference proteome</keyword>
<organism evidence="2 3">
    <name type="scientific">Brassica carinata</name>
    <name type="common">Ethiopian mustard</name>
    <name type="synonym">Abyssinian cabbage</name>
    <dbReference type="NCBI Taxonomy" id="52824"/>
    <lineage>
        <taxon>Eukaryota</taxon>
        <taxon>Viridiplantae</taxon>
        <taxon>Streptophyta</taxon>
        <taxon>Embryophyta</taxon>
        <taxon>Tracheophyta</taxon>
        <taxon>Spermatophyta</taxon>
        <taxon>Magnoliopsida</taxon>
        <taxon>eudicotyledons</taxon>
        <taxon>Gunneridae</taxon>
        <taxon>Pentapetalae</taxon>
        <taxon>rosids</taxon>
        <taxon>malvids</taxon>
        <taxon>Brassicales</taxon>
        <taxon>Brassicaceae</taxon>
        <taxon>Brassiceae</taxon>
        <taxon>Brassica</taxon>
    </lineage>
</organism>
<dbReference type="AlphaFoldDB" id="A0A8X7P5G4"/>
<feature type="compositionally biased region" description="Polar residues" evidence="1">
    <location>
        <begin position="82"/>
        <end position="93"/>
    </location>
</feature>
<feature type="compositionally biased region" description="Basic and acidic residues" evidence="1">
    <location>
        <begin position="9"/>
        <end position="19"/>
    </location>
</feature>
<name>A0A8X7P5G4_BRACI</name>
<evidence type="ECO:0000313" key="2">
    <source>
        <dbReference type="EMBL" id="KAG2244318.1"/>
    </source>
</evidence>
<accession>A0A8X7P5G4</accession>
<evidence type="ECO:0000313" key="3">
    <source>
        <dbReference type="Proteomes" id="UP000886595"/>
    </source>
</evidence>
<dbReference type="EMBL" id="JAAMPC010000091">
    <property type="protein sequence ID" value="KAG2244318.1"/>
    <property type="molecule type" value="Genomic_DNA"/>
</dbReference>
<feature type="region of interest" description="Disordered" evidence="1">
    <location>
        <begin position="82"/>
        <end position="178"/>
    </location>
</feature>
<dbReference type="Proteomes" id="UP000886595">
    <property type="component" value="Unassembled WGS sequence"/>
</dbReference>
<feature type="compositionally biased region" description="Polar residues" evidence="1">
    <location>
        <begin position="118"/>
        <end position="134"/>
    </location>
</feature>